<evidence type="ECO:0000313" key="4">
    <source>
        <dbReference type="EMBL" id="SDW37586.1"/>
    </source>
</evidence>
<evidence type="ECO:0000313" key="5">
    <source>
        <dbReference type="Proteomes" id="UP000186879"/>
    </source>
</evidence>
<dbReference type="OrthoDB" id="106212at2157"/>
<keyword evidence="5" id="KW-1185">Reference proteome</keyword>
<gene>
    <name evidence="2" type="ORF">BHR79_09700</name>
    <name evidence="3" type="ORF">EFE40_05560</name>
    <name evidence="4" type="ORF">SAMN04515625_0859</name>
</gene>
<dbReference type="AlphaFoldDB" id="A0A1L3Q4B9"/>
<dbReference type="GeneID" id="30584046"/>
<dbReference type="GO" id="GO:0016740">
    <property type="term" value="F:transferase activity"/>
    <property type="evidence" value="ECO:0007669"/>
    <property type="project" value="UniProtKB-KW"/>
</dbReference>
<dbReference type="Gene3D" id="3.90.1200.10">
    <property type="match status" value="1"/>
</dbReference>
<protein>
    <submittedName>
        <fullName evidence="3">Aminoglycoside phosphotransferase family protein</fullName>
    </submittedName>
    <submittedName>
        <fullName evidence="2">Serine/threonine protein phosphatase</fullName>
    </submittedName>
</protein>
<dbReference type="InterPro" id="IPR011009">
    <property type="entry name" value="Kinase-like_dom_sf"/>
</dbReference>
<dbReference type="InterPro" id="IPR002575">
    <property type="entry name" value="Aminoglycoside_PTrfase"/>
</dbReference>
<reference evidence="3 7" key="3">
    <citation type="submission" date="2018-10" db="EMBL/GenBank/DDBJ databases">
        <title>Cultivation of a novel Methanohalophilus strain from Kebrit Deep of the Red Sea and a genomic comparison of members of the genus Methanohalophilus.</title>
        <authorList>
            <person name="Guan Y."/>
            <person name="Ngugi D.K."/>
            <person name="Stingl U."/>
        </authorList>
    </citation>
    <scope>NUCLEOTIDE SEQUENCE [LARGE SCALE GENOMIC DNA]</scope>
    <source>
        <strain evidence="3 7">DSM 3094</strain>
    </source>
</reference>
<evidence type="ECO:0000313" key="7">
    <source>
        <dbReference type="Proteomes" id="UP000267921"/>
    </source>
</evidence>
<reference evidence="2 5" key="1">
    <citation type="submission" date="2016-10" db="EMBL/GenBank/DDBJ databases">
        <title>Methanohalophilus halophilus.</title>
        <authorList>
            <person name="L'haridon S."/>
        </authorList>
    </citation>
    <scope>NUCLEOTIDE SEQUENCE [LARGE SCALE GENOMIC DNA]</scope>
    <source>
        <strain evidence="2 5">Z-7982</strain>
    </source>
</reference>
<name>A0A1L3Q4B9_9EURY</name>
<dbReference type="RefSeq" id="WP_072562142.1">
    <property type="nucleotide sequence ID" value="NZ_CP017921.1"/>
</dbReference>
<feature type="domain" description="Aminoglycoside phosphotransferase" evidence="1">
    <location>
        <begin position="93"/>
        <end position="260"/>
    </location>
</feature>
<evidence type="ECO:0000313" key="2">
    <source>
        <dbReference type="EMBL" id="APH39726.1"/>
    </source>
</evidence>
<keyword evidence="3" id="KW-0808">Transferase</keyword>
<reference evidence="4 6" key="2">
    <citation type="submission" date="2016-10" db="EMBL/GenBank/DDBJ databases">
        <authorList>
            <person name="de Groot N.N."/>
        </authorList>
    </citation>
    <scope>NUCLEOTIDE SEQUENCE [LARGE SCALE GENOMIC DNA]</scope>
    <source>
        <strain evidence="4 6">Z-7982</strain>
    </source>
</reference>
<dbReference type="Proteomes" id="UP000198669">
    <property type="component" value="Unassembled WGS sequence"/>
</dbReference>
<dbReference type="Proteomes" id="UP000186879">
    <property type="component" value="Chromosome"/>
</dbReference>
<dbReference type="KEGG" id="mhaz:BHR79_09700"/>
<dbReference type="STRING" id="2177.BHR79_09700"/>
<dbReference type="Pfam" id="PF01636">
    <property type="entry name" value="APH"/>
    <property type="match status" value="1"/>
</dbReference>
<sequence>MSGTYVKKLKPGDPFRDWLVYMLKDRIQNKKCVVRVFQFSGSHMVRRYEFEGEGFSVMAKFFNRPMGLIKKYDPDKAMVNEYKKLKRIKHIIDISRPIAINRNFDCVLVTEYVSGRPLYWYFHHENHLYDSLTAVAHLLRKLHDNTKTYYDREREFRMLKKNLDHLGLDRSTRKRYKKLLDSWWDSPFLDFGYGCMIHHDATPANYLIHRGRSYAIDFELSVRHGNPVHDLGILSAELKNYFALKGNDQQAEPYIGHFLWNYSKNKKEFDQITRILPFYMSYGLLRIARGNMHHGHKDYLLKEAESCLLTIKRHSCN</sequence>
<evidence type="ECO:0000313" key="3">
    <source>
        <dbReference type="EMBL" id="RNI08936.1"/>
    </source>
</evidence>
<dbReference type="Proteomes" id="UP000267921">
    <property type="component" value="Unassembled WGS sequence"/>
</dbReference>
<evidence type="ECO:0000313" key="6">
    <source>
        <dbReference type="Proteomes" id="UP000198669"/>
    </source>
</evidence>
<proteinExistence type="predicted"/>
<accession>A0A1L3Q4B9</accession>
<dbReference type="SUPFAM" id="SSF56112">
    <property type="entry name" value="Protein kinase-like (PK-like)"/>
    <property type="match status" value="1"/>
</dbReference>
<dbReference type="EMBL" id="CP017921">
    <property type="protein sequence ID" value="APH39726.1"/>
    <property type="molecule type" value="Genomic_DNA"/>
</dbReference>
<evidence type="ECO:0000259" key="1">
    <source>
        <dbReference type="Pfam" id="PF01636"/>
    </source>
</evidence>
<organism evidence="2 5">
    <name type="scientific">Methanohalophilus halophilus</name>
    <dbReference type="NCBI Taxonomy" id="2177"/>
    <lineage>
        <taxon>Archaea</taxon>
        <taxon>Methanobacteriati</taxon>
        <taxon>Methanobacteriota</taxon>
        <taxon>Stenosarchaea group</taxon>
        <taxon>Methanomicrobia</taxon>
        <taxon>Methanosarcinales</taxon>
        <taxon>Methanosarcinaceae</taxon>
        <taxon>Methanohalophilus</taxon>
    </lineage>
</organism>
<dbReference type="EMBL" id="RJJG01000004">
    <property type="protein sequence ID" value="RNI08936.1"/>
    <property type="molecule type" value="Genomic_DNA"/>
</dbReference>
<dbReference type="EMBL" id="FNMU01000002">
    <property type="protein sequence ID" value="SDW37586.1"/>
    <property type="molecule type" value="Genomic_DNA"/>
</dbReference>